<reference evidence="3" key="1">
    <citation type="submission" date="2023-07" db="EMBL/GenBank/DDBJ databases">
        <title>Genome content predicts the carbon catabolic preferences of heterotrophic bacteria.</title>
        <authorList>
            <person name="Gralka M."/>
        </authorList>
    </citation>
    <scope>NUCLEOTIDE SEQUENCE</scope>
    <source>
        <strain evidence="3">F2M12</strain>
    </source>
</reference>
<sequence>MSVLQGNAAENKAVDYLEEQGLTLRCRNYRTKRGELDIVMQDGDAIVCVEVKFRKQSQYGHAAEFVTMKKLQRIQAAFAFYLLDNKLNPASTPLRIDVIAIDGSDLQWLKNIG</sequence>
<protein>
    <recommendedName>
        <fullName evidence="2">UPF0102 protein Q4527_13990</fullName>
    </recommendedName>
</protein>
<dbReference type="EMBL" id="JAUOQI010000009">
    <property type="protein sequence ID" value="MDO6578509.1"/>
    <property type="molecule type" value="Genomic_DNA"/>
</dbReference>
<proteinExistence type="inferred from homology"/>
<evidence type="ECO:0000256" key="2">
    <source>
        <dbReference type="HAMAP-Rule" id="MF_00048"/>
    </source>
</evidence>
<dbReference type="Gene3D" id="3.40.1350.10">
    <property type="match status" value="1"/>
</dbReference>
<comment type="similarity">
    <text evidence="1 2">Belongs to the UPF0102 family.</text>
</comment>
<dbReference type="NCBIfam" id="NF009150">
    <property type="entry name" value="PRK12497.1-3"/>
    <property type="match status" value="1"/>
</dbReference>
<dbReference type="HAMAP" id="MF_00048">
    <property type="entry name" value="UPF0102"/>
    <property type="match status" value="1"/>
</dbReference>
<dbReference type="CDD" id="cd20736">
    <property type="entry name" value="PoNe_Nuclease"/>
    <property type="match status" value="1"/>
</dbReference>
<dbReference type="SUPFAM" id="SSF52980">
    <property type="entry name" value="Restriction endonuclease-like"/>
    <property type="match status" value="1"/>
</dbReference>
<evidence type="ECO:0000313" key="3">
    <source>
        <dbReference type="EMBL" id="MDO6578509.1"/>
    </source>
</evidence>
<organism evidence="3 4">
    <name type="scientific">Alteromonas stellipolaris</name>
    <dbReference type="NCBI Taxonomy" id="233316"/>
    <lineage>
        <taxon>Bacteria</taxon>
        <taxon>Pseudomonadati</taxon>
        <taxon>Pseudomonadota</taxon>
        <taxon>Gammaproteobacteria</taxon>
        <taxon>Alteromonadales</taxon>
        <taxon>Alteromonadaceae</taxon>
        <taxon>Alteromonas/Salinimonas group</taxon>
        <taxon>Alteromonas</taxon>
    </lineage>
</organism>
<evidence type="ECO:0000256" key="1">
    <source>
        <dbReference type="ARBA" id="ARBA00006738"/>
    </source>
</evidence>
<dbReference type="InterPro" id="IPR011856">
    <property type="entry name" value="tRNA_endonuc-like_dom_sf"/>
</dbReference>
<dbReference type="AlphaFoldDB" id="A0AAW7Z198"/>
<dbReference type="NCBIfam" id="TIGR00252">
    <property type="entry name" value="YraN family protein"/>
    <property type="match status" value="1"/>
</dbReference>
<dbReference type="RefSeq" id="WP_303538647.1">
    <property type="nucleotide sequence ID" value="NZ_JAUOQI010000009.1"/>
</dbReference>
<dbReference type="Proteomes" id="UP001170717">
    <property type="component" value="Unassembled WGS sequence"/>
</dbReference>
<name>A0AAW7Z198_9ALTE</name>
<dbReference type="InterPro" id="IPR011335">
    <property type="entry name" value="Restrct_endonuc-II-like"/>
</dbReference>
<dbReference type="InterPro" id="IPR003509">
    <property type="entry name" value="UPF0102_YraN-like"/>
</dbReference>
<dbReference type="PANTHER" id="PTHR34039">
    <property type="entry name" value="UPF0102 PROTEIN YRAN"/>
    <property type="match status" value="1"/>
</dbReference>
<dbReference type="GO" id="GO:0003676">
    <property type="term" value="F:nucleic acid binding"/>
    <property type="evidence" value="ECO:0007669"/>
    <property type="project" value="InterPro"/>
</dbReference>
<dbReference type="PANTHER" id="PTHR34039:SF1">
    <property type="entry name" value="UPF0102 PROTEIN YRAN"/>
    <property type="match status" value="1"/>
</dbReference>
<dbReference type="Pfam" id="PF02021">
    <property type="entry name" value="UPF0102"/>
    <property type="match status" value="1"/>
</dbReference>
<gene>
    <name evidence="3" type="ORF">Q4527_13990</name>
</gene>
<accession>A0AAW7Z198</accession>
<comment type="caution">
    <text evidence="3">The sequence shown here is derived from an EMBL/GenBank/DDBJ whole genome shotgun (WGS) entry which is preliminary data.</text>
</comment>
<evidence type="ECO:0000313" key="4">
    <source>
        <dbReference type="Proteomes" id="UP001170717"/>
    </source>
</evidence>